<dbReference type="InterPro" id="IPR027267">
    <property type="entry name" value="AH/BAR_dom_sf"/>
</dbReference>
<reference evidence="2" key="1">
    <citation type="submission" date="2021-01" db="EMBL/GenBank/DDBJ databases">
        <authorList>
            <person name="Corre E."/>
            <person name="Pelletier E."/>
            <person name="Niang G."/>
            <person name="Scheremetjew M."/>
            <person name="Finn R."/>
            <person name="Kale V."/>
            <person name="Holt S."/>
            <person name="Cochrane G."/>
            <person name="Meng A."/>
            <person name="Brown T."/>
            <person name="Cohen L."/>
        </authorList>
    </citation>
    <scope>NUCLEOTIDE SEQUENCE</scope>
    <source>
        <strain evidence="2">FSP1.4</strain>
    </source>
</reference>
<organism evidence="2">
    <name type="scientific">Euplotes harpa</name>
    <dbReference type="NCBI Taxonomy" id="151035"/>
    <lineage>
        <taxon>Eukaryota</taxon>
        <taxon>Sar</taxon>
        <taxon>Alveolata</taxon>
        <taxon>Ciliophora</taxon>
        <taxon>Intramacronucleata</taxon>
        <taxon>Spirotrichea</taxon>
        <taxon>Hypotrichia</taxon>
        <taxon>Euplotida</taxon>
        <taxon>Euplotidae</taxon>
        <taxon>Euplotes</taxon>
    </lineage>
</organism>
<sequence length="175" mass="20159">MIADSENNNMKEQINSLSLKVSNPFVKFKFWVREELVDLHSLLEAIGHKNSLESRKLKLENKIKSANNDLEKLNTGKKTIKTIFKSQSGKQSMITNLTTFIAQAEKDVETYGKIIKVVTMYLHQHVIPAFKEKKVKGYIKILKEFSDSESKNSSELYKCWSSVLDQIQKAFDNQQ</sequence>
<name>A0A7S3JE66_9SPIT</name>
<feature type="coiled-coil region" evidence="1">
    <location>
        <begin position="49"/>
        <end position="76"/>
    </location>
</feature>
<proteinExistence type="predicted"/>
<keyword evidence="1" id="KW-0175">Coiled coil</keyword>
<gene>
    <name evidence="2" type="ORF">EHAR0213_LOCUS9639</name>
</gene>
<accession>A0A7S3JE66</accession>
<evidence type="ECO:0000256" key="1">
    <source>
        <dbReference type="SAM" id="Coils"/>
    </source>
</evidence>
<dbReference type="EMBL" id="HBII01023270">
    <property type="protein sequence ID" value="CAE0350725.1"/>
    <property type="molecule type" value="Transcribed_RNA"/>
</dbReference>
<dbReference type="Gene3D" id="1.20.1270.60">
    <property type="entry name" value="Arfaptin homology (AH) domain/BAR domain"/>
    <property type="match status" value="1"/>
</dbReference>
<dbReference type="AlphaFoldDB" id="A0A7S3JE66"/>
<evidence type="ECO:0000313" key="2">
    <source>
        <dbReference type="EMBL" id="CAE0350725.1"/>
    </source>
</evidence>
<protein>
    <submittedName>
        <fullName evidence="2">Uncharacterized protein</fullName>
    </submittedName>
</protein>